<dbReference type="GO" id="GO:0005085">
    <property type="term" value="F:guanyl-nucleotide exchange factor activity"/>
    <property type="evidence" value="ECO:0007669"/>
    <property type="project" value="InterPro"/>
</dbReference>
<sequence>MFPTSHYFQKIFLNMLRAKVLPEVLGQIVGDGVNACMLMTLEGALVGSVGDGETVDHKVVGAIASHTWGEYLHAGKEANPTGDLRTMLVELERGRLAMTVAGKSFLLCAYSGADAPAGLLKAKVEALGTYLSTSLDQIEM</sequence>
<proteinExistence type="inferred from homology"/>
<evidence type="ECO:0000256" key="1">
    <source>
        <dbReference type="ARBA" id="ARBA00007191"/>
    </source>
</evidence>
<keyword evidence="4" id="KW-1185">Reference proteome</keyword>
<evidence type="ECO:0000313" key="4">
    <source>
        <dbReference type="Proteomes" id="UP001259832"/>
    </source>
</evidence>
<dbReference type="PANTHER" id="PTHR13323">
    <property type="entry name" value="LATE ENDOSOMAL/LYSOSOMAL MP1 INTERACTING PROTEIN"/>
    <property type="match status" value="1"/>
</dbReference>
<gene>
    <name evidence="3" type="ORF">P3T76_004389</name>
</gene>
<comment type="similarity">
    <text evidence="1">Belongs to the GAMAD family.</text>
</comment>
<dbReference type="InterPro" id="IPR004942">
    <property type="entry name" value="Roadblock/LAMTOR2_dom"/>
</dbReference>
<organism evidence="3 4">
    <name type="scientific">Phytophthora citrophthora</name>
    <dbReference type="NCBI Taxonomy" id="4793"/>
    <lineage>
        <taxon>Eukaryota</taxon>
        <taxon>Sar</taxon>
        <taxon>Stramenopiles</taxon>
        <taxon>Oomycota</taxon>
        <taxon>Peronosporomycetes</taxon>
        <taxon>Peronosporales</taxon>
        <taxon>Peronosporaceae</taxon>
        <taxon>Phytophthora</taxon>
    </lineage>
</organism>
<reference evidence="3" key="1">
    <citation type="submission" date="2023-08" db="EMBL/GenBank/DDBJ databases">
        <title>Reference Genome Resource for the Citrus Pathogen Phytophthora citrophthora.</title>
        <authorList>
            <person name="Moller H."/>
            <person name="Coetzee B."/>
            <person name="Rose L.J."/>
            <person name="Van Niekerk J.M."/>
        </authorList>
    </citation>
    <scope>NUCLEOTIDE SEQUENCE</scope>
    <source>
        <strain evidence="3">STE-U-9442</strain>
    </source>
</reference>
<dbReference type="GO" id="GO:0032008">
    <property type="term" value="P:positive regulation of TOR signaling"/>
    <property type="evidence" value="ECO:0007669"/>
    <property type="project" value="InterPro"/>
</dbReference>
<comment type="caution">
    <text evidence="3">The sequence shown here is derived from an EMBL/GenBank/DDBJ whole genome shotgun (WGS) entry which is preliminary data.</text>
</comment>
<dbReference type="SMART" id="SM00960">
    <property type="entry name" value="Robl_LC7"/>
    <property type="match status" value="1"/>
</dbReference>
<dbReference type="Gene3D" id="3.30.450.30">
    <property type="entry name" value="Dynein light chain 2a, cytoplasmic"/>
    <property type="match status" value="1"/>
</dbReference>
<evidence type="ECO:0000259" key="2">
    <source>
        <dbReference type="SMART" id="SM00960"/>
    </source>
</evidence>
<dbReference type="Pfam" id="PF03259">
    <property type="entry name" value="Robl_LC7"/>
    <property type="match status" value="1"/>
</dbReference>
<dbReference type="EMBL" id="JASMQC010000006">
    <property type="protein sequence ID" value="KAK1944477.1"/>
    <property type="molecule type" value="Genomic_DNA"/>
</dbReference>
<dbReference type="AlphaFoldDB" id="A0AAD9GTI0"/>
<protein>
    <submittedName>
        <fullName evidence="3">Ragulator complex protein LAMTOR2</fullName>
    </submittedName>
</protein>
<dbReference type="Proteomes" id="UP001259832">
    <property type="component" value="Unassembled WGS sequence"/>
</dbReference>
<name>A0AAD9GTI0_9STRA</name>
<dbReference type="GO" id="GO:0060090">
    <property type="term" value="F:molecular adaptor activity"/>
    <property type="evidence" value="ECO:0007669"/>
    <property type="project" value="InterPro"/>
</dbReference>
<dbReference type="InterPro" id="IPR037587">
    <property type="entry name" value="LAMTOR2-like"/>
</dbReference>
<dbReference type="SUPFAM" id="SSF103196">
    <property type="entry name" value="Roadblock/LC7 domain"/>
    <property type="match status" value="1"/>
</dbReference>
<evidence type="ECO:0000313" key="3">
    <source>
        <dbReference type="EMBL" id="KAK1944477.1"/>
    </source>
</evidence>
<accession>A0AAD9GTI0</accession>
<feature type="domain" description="Roadblock/LAMTOR2" evidence="2">
    <location>
        <begin position="21"/>
        <end position="111"/>
    </location>
</feature>